<dbReference type="GO" id="GO:0032259">
    <property type="term" value="P:methylation"/>
    <property type="evidence" value="ECO:0007669"/>
    <property type="project" value="UniProtKB-KW"/>
</dbReference>
<dbReference type="Pfam" id="PF12047">
    <property type="entry name" value="DNMT1-RFD"/>
    <property type="match status" value="1"/>
</dbReference>
<evidence type="ECO:0000313" key="14">
    <source>
        <dbReference type="Proteomes" id="UP000076154"/>
    </source>
</evidence>
<evidence type="ECO:0000256" key="5">
    <source>
        <dbReference type="ARBA" id="ARBA00022691"/>
    </source>
</evidence>
<dbReference type="PANTHER" id="PTHR10629">
    <property type="entry name" value="CYTOSINE-SPECIFIC METHYLTRANSFERASE"/>
    <property type="match status" value="1"/>
</dbReference>
<keyword evidence="8" id="KW-0539">Nucleus</keyword>
<dbReference type="InParanoid" id="A0A369K5M5"/>
<keyword evidence="14" id="KW-1185">Reference proteome</keyword>
<evidence type="ECO:0000313" key="13">
    <source>
        <dbReference type="EMBL" id="RDB29208.1"/>
    </source>
</evidence>
<dbReference type="Gene3D" id="2.30.30.490">
    <property type="match status" value="2"/>
</dbReference>
<evidence type="ECO:0000256" key="11">
    <source>
        <dbReference type="SAM" id="MobiDB-lite"/>
    </source>
</evidence>
<name>A0A369K5M5_HYPMA</name>
<dbReference type="OrthoDB" id="5376140at2759"/>
<dbReference type="GO" id="GO:0003886">
    <property type="term" value="F:DNA (cytosine-5-)-methyltransferase activity"/>
    <property type="evidence" value="ECO:0007669"/>
    <property type="project" value="UniProtKB-EC"/>
</dbReference>
<dbReference type="InterPro" id="IPR043151">
    <property type="entry name" value="BAH_sf"/>
</dbReference>
<dbReference type="InterPro" id="IPR022702">
    <property type="entry name" value="Cytosine_MeTrfase1_RFD"/>
</dbReference>
<keyword evidence="7" id="KW-0238">DNA-binding</keyword>
<proteinExistence type="inferred from homology"/>
<comment type="subcellular location">
    <subcellularLocation>
        <location evidence="1">Nucleus</location>
    </subcellularLocation>
</comment>
<evidence type="ECO:0000256" key="10">
    <source>
        <dbReference type="PROSITE-ProRule" id="PRU01016"/>
    </source>
</evidence>
<comment type="caution">
    <text evidence="13">The sequence shown here is derived from an EMBL/GenBank/DDBJ whole genome shotgun (WGS) entry which is preliminary data.</text>
</comment>
<dbReference type="EMBL" id="LUEZ02000010">
    <property type="protein sequence ID" value="RDB29208.1"/>
    <property type="molecule type" value="Genomic_DNA"/>
</dbReference>
<reference evidence="13" key="1">
    <citation type="submission" date="2018-04" db="EMBL/GenBank/DDBJ databases">
        <title>Whole genome sequencing of Hypsizygus marmoreus.</title>
        <authorList>
            <person name="Choi I.-G."/>
            <person name="Min B."/>
            <person name="Kim J.-G."/>
            <person name="Kim S."/>
            <person name="Oh Y.-L."/>
            <person name="Kong W.-S."/>
            <person name="Park H."/>
            <person name="Jeong J."/>
            <person name="Song E.-S."/>
        </authorList>
    </citation>
    <scope>NUCLEOTIDE SEQUENCE [LARGE SCALE GENOMIC DNA]</scope>
    <source>
        <strain evidence="13">51987-8</strain>
    </source>
</reference>
<comment type="similarity">
    <text evidence="10">Belongs to the class I-like SAM-binding methyltransferase superfamily. C5-methyltransferase family.</text>
</comment>
<dbReference type="InterPro" id="IPR001525">
    <property type="entry name" value="C5_MeTfrase"/>
</dbReference>
<feature type="domain" description="BAH" evidence="12">
    <location>
        <begin position="420"/>
        <end position="549"/>
    </location>
</feature>
<evidence type="ECO:0000259" key="12">
    <source>
        <dbReference type="PROSITE" id="PS51038"/>
    </source>
</evidence>
<evidence type="ECO:0000256" key="1">
    <source>
        <dbReference type="ARBA" id="ARBA00004123"/>
    </source>
</evidence>
<dbReference type="Gene3D" id="3.40.50.150">
    <property type="entry name" value="Vaccinia Virus protein VP39"/>
    <property type="match status" value="1"/>
</dbReference>
<feature type="region of interest" description="Disordered" evidence="11">
    <location>
        <begin position="287"/>
        <end position="313"/>
    </location>
</feature>
<dbReference type="STRING" id="39966.A0A369K5M5"/>
<protein>
    <recommendedName>
        <fullName evidence="2">DNA (cytosine-5-)-methyltransferase</fullName>
        <ecNumber evidence="2">2.1.1.37</ecNumber>
    </recommendedName>
</protein>
<accession>A0A369K5M5</accession>
<dbReference type="PANTHER" id="PTHR10629:SF52">
    <property type="entry name" value="DNA (CYTOSINE-5)-METHYLTRANSFERASE 1"/>
    <property type="match status" value="1"/>
</dbReference>
<dbReference type="Proteomes" id="UP000076154">
    <property type="component" value="Unassembled WGS sequence"/>
</dbReference>
<evidence type="ECO:0000256" key="9">
    <source>
        <dbReference type="PIRSR" id="PIRSR037404-1"/>
    </source>
</evidence>
<dbReference type="GO" id="GO:0006346">
    <property type="term" value="P:DNA methylation-dependent constitutive heterochromatin formation"/>
    <property type="evidence" value="ECO:0007669"/>
    <property type="project" value="InterPro"/>
</dbReference>
<evidence type="ECO:0000256" key="8">
    <source>
        <dbReference type="ARBA" id="ARBA00023242"/>
    </source>
</evidence>
<sequence length="1243" mass="140812">MARRRPNAFEVSFGEPQAPSSSGQPVASGSNSRSTSLKRKGDAHGPGESREAKRVQLPPVAFYIPQPGEVLETPDLVILGEDPFVNEDRDAGDSQDDDKPVRVLTEFTFFDPKHRNEMVSLSSIEEDDGVDRQFEGAGRVSPYAIIEEDEGQEDGLDDDTEGGVYVRLSAVLRFMIDYSKPSDPVWIETTHAWYILKVPAKEYASYYQHFYAPRRVTQLVISTAIQHPRKTYDEWLQRFVSMVDVFGRTCQEEHIWDAIPELQEAIEESDLPHLKSSPLIRQLLRKAPSSSTTFRGRAPKRAGLPQRSRNPPPIRSLLGNIDLAVLKAENQTPTHVTPLIASLAQGLVFEELVVVGVRPPAPNKAALEEQKQRQHERLCALIKEAVRVERMGKRRVVDIRREDYVDRKRRFATEVKIDGRVYKIGDFIIVPIGKVGDSIPPGMPEDVSEIGPDSTIADYFWFARVLYADSDLRKFHVQWLEHSSQTMQEELANPQELYYNELCAHIEFQTVVGKVTVHECPHSIDSIPPDEFFARFTHDKNSSSIISLDMERRDLAAAHLPPQNCPVCPLIEQHLEEQVDRRLRDEQGIPNGVAFLGQKYHLEDFVLYRAEKGPAHIGYITGVHFPIKETSVVASTLTIQRVGRISTIARLLPENVVRDERHVFLTKETTIIRIQDLIRVCFVVPLESIPDLQEWMSLSPDHFYVQYTFPNMTPSAWRERTPLSCADLLVCTPCVEEKLRERDNMREFLAHMQKDPLKTLDLFGGVGAFSSGLAEGSGCLKVTDAVEKSPSAAKTTMRNCPRVTVHNQCANVMLRHAIKTKEGHHPETPKQLFDDKTPVKGLPNCVHCITAGFPCQSHSRLNMYRRADDIKSNLILTTLSYVDFYRPKYCVFENVPGFLGFSFDAIQAGKHKLEGGVPMSGLKALVAALCRMGYQSRFALLQAGHYGTPQRRNRFFLVAALDGHLLPDIPQPTHDFPDTRGLEIKFPIGDNICPVRRDNGTAPHPFVTIDDAIGDLPRFDWKHPKLQNESAAKQREFRDREREIPALPCKYNTPHCGYEGKNVPYHHAPRTSYQLAARAKPTADIQHFTRCLLPKKVERVVSIPLAANADYRDLRPHQQEWQMANPLSSVARKNYRPGLYGRLDRNEYFPTTVTNMDPTAKQSKVLNPYCKRMVTVRELARSQGFPDHFVFESIGNNVVTMHRQIGNAVPLPVGIALGRELRMALYKKWLKARQEAIMVDDDD</sequence>
<evidence type="ECO:0000256" key="6">
    <source>
        <dbReference type="ARBA" id="ARBA00022737"/>
    </source>
</evidence>
<keyword evidence="4 10" id="KW-0808">Transferase</keyword>
<keyword evidence="6" id="KW-0677">Repeat</keyword>
<feature type="region of interest" description="Disordered" evidence="11">
    <location>
        <begin position="1"/>
        <end position="60"/>
    </location>
</feature>
<dbReference type="EC" id="2.1.1.37" evidence="2"/>
<dbReference type="GO" id="GO:0044027">
    <property type="term" value="P:negative regulation of gene expression via chromosomal CpG island methylation"/>
    <property type="evidence" value="ECO:0007669"/>
    <property type="project" value="TreeGrafter"/>
</dbReference>
<keyword evidence="5 10" id="KW-0949">S-adenosyl-L-methionine</keyword>
<feature type="active site" evidence="9 10">
    <location>
        <position position="855"/>
    </location>
</feature>
<dbReference type="GO" id="GO:0005634">
    <property type="term" value="C:nucleus"/>
    <property type="evidence" value="ECO:0007669"/>
    <property type="project" value="UniProtKB-SubCell"/>
</dbReference>
<dbReference type="InterPro" id="IPR029063">
    <property type="entry name" value="SAM-dependent_MTases_sf"/>
</dbReference>
<dbReference type="PRINTS" id="PR00105">
    <property type="entry name" value="C5METTRFRASE"/>
</dbReference>
<dbReference type="AlphaFoldDB" id="A0A369K5M5"/>
<dbReference type="Pfam" id="PF00145">
    <property type="entry name" value="DNA_methylase"/>
    <property type="match status" value="1"/>
</dbReference>
<feature type="domain" description="BAH" evidence="12">
    <location>
        <begin position="598"/>
        <end position="720"/>
    </location>
</feature>
<dbReference type="PROSITE" id="PS51679">
    <property type="entry name" value="SAM_MT_C5"/>
    <property type="match status" value="1"/>
</dbReference>
<gene>
    <name evidence="13" type="primary">MET3_1</name>
    <name evidence="13" type="ORF">Hypma_016122</name>
</gene>
<organism evidence="13 14">
    <name type="scientific">Hypsizygus marmoreus</name>
    <name type="common">White beech mushroom</name>
    <name type="synonym">Agaricus marmoreus</name>
    <dbReference type="NCBI Taxonomy" id="39966"/>
    <lineage>
        <taxon>Eukaryota</taxon>
        <taxon>Fungi</taxon>
        <taxon>Dikarya</taxon>
        <taxon>Basidiomycota</taxon>
        <taxon>Agaricomycotina</taxon>
        <taxon>Agaricomycetes</taxon>
        <taxon>Agaricomycetidae</taxon>
        <taxon>Agaricales</taxon>
        <taxon>Tricholomatineae</taxon>
        <taxon>Lyophyllaceae</taxon>
        <taxon>Hypsizygus</taxon>
    </lineage>
</organism>
<dbReference type="Gene3D" id="3.90.120.10">
    <property type="entry name" value="DNA Methylase, subunit A, domain 2"/>
    <property type="match status" value="1"/>
</dbReference>
<keyword evidence="3 10" id="KW-0489">Methyltransferase</keyword>
<feature type="compositionally biased region" description="Basic and acidic residues" evidence="11">
    <location>
        <begin position="39"/>
        <end position="54"/>
    </location>
</feature>
<dbReference type="GO" id="GO:0003677">
    <property type="term" value="F:DNA binding"/>
    <property type="evidence" value="ECO:0007669"/>
    <property type="project" value="UniProtKB-KW"/>
</dbReference>
<dbReference type="PROSITE" id="PS51038">
    <property type="entry name" value="BAH"/>
    <property type="match status" value="2"/>
</dbReference>
<dbReference type="InterPro" id="IPR001025">
    <property type="entry name" value="BAH_dom"/>
</dbReference>
<dbReference type="InterPro" id="IPR050390">
    <property type="entry name" value="C5-Methyltransferase"/>
</dbReference>
<evidence type="ECO:0000256" key="2">
    <source>
        <dbReference type="ARBA" id="ARBA00011975"/>
    </source>
</evidence>
<evidence type="ECO:0000256" key="3">
    <source>
        <dbReference type="ARBA" id="ARBA00022603"/>
    </source>
</evidence>
<evidence type="ECO:0000256" key="4">
    <source>
        <dbReference type="ARBA" id="ARBA00022679"/>
    </source>
</evidence>
<evidence type="ECO:0000256" key="7">
    <source>
        <dbReference type="ARBA" id="ARBA00023125"/>
    </source>
</evidence>
<dbReference type="GO" id="GO:0003682">
    <property type="term" value="F:chromatin binding"/>
    <property type="evidence" value="ECO:0007669"/>
    <property type="project" value="InterPro"/>
</dbReference>
<feature type="compositionally biased region" description="Polar residues" evidence="11">
    <location>
        <begin position="18"/>
        <end position="35"/>
    </location>
</feature>
<dbReference type="SUPFAM" id="SSF53335">
    <property type="entry name" value="S-adenosyl-L-methionine-dependent methyltransferases"/>
    <property type="match status" value="1"/>
</dbReference>